<evidence type="ECO:0000256" key="1">
    <source>
        <dbReference type="ARBA" id="ARBA00004123"/>
    </source>
</evidence>
<accession>A0A158QAU4</accession>
<evidence type="ECO:0000313" key="10">
    <source>
        <dbReference type="Proteomes" id="UP000274131"/>
    </source>
</evidence>
<keyword evidence="8" id="KW-0539">Nucleus</keyword>
<evidence type="ECO:0000256" key="6">
    <source>
        <dbReference type="ARBA" id="ARBA00022490"/>
    </source>
</evidence>
<comment type="subcellular location">
    <subcellularLocation>
        <location evidence="2">Cytoplasm</location>
    </subcellularLocation>
    <subcellularLocation>
        <location evidence="1">Nucleus</location>
    </subcellularLocation>
</comment>
<keyword evidence="7" id="KW-0819">tRNA processing</keyword>
<evidence type="ECO:0000256" key="8">
    <source>
        <dbReference type="ARBA" id="ARBA00023242"/>
    </source>
</evidence>
<evidence type="ECO:0000313" key="9">
    <source>
        <dbReference type="EMBL" id="VDD91676.1"/>
    </source>
</evidence>
<dbReference type="GO" id="GO:0000049">
    <property type="term" value="F:tRNA binding"/>
    <property type="evidence" value="ECO:0007669"/>
    <property type="project" value="TreeGrafter"/>
</dbReference>
<keyword evidence="10" id="KW-1185">Reference proteome</keyword>
<comment type="pathway">
    <text evidence="3">tRNA modification; 5-methoxycarbonylmethyl-2-thiouridine-tRNA biosynthesis.</text>
</comment>
<evidence type="ECO:0000256" key="3">
    <source>
        <dbReference type="ARBA" id="ARBA00005043"/>
    </source>
</evidence>
<dbReference type="GO" id="GO:0005634">
    <property type="term" value="C:nucleus"/>
    <property type="evidence" value="ECO:0007669"/>
    <property type="project" value="UniProtKB-SubCell"/>
</dbReference>
<dbReference type="GO" id="GO:0002098">
    <property type="term" value="P:tRNA wobble uridine modification"/>
    <property type="evidence" value="ECO:0007669"/>
    <property type="project" value="InterPro"/>
</dbReference>
<dbReference type="GO" id="GO:0033588">
    <property type="term" value="C:elongator holoenzyme complex"/>
    <property type="evidence" value="ECO:0007669"/>
    <property type="project" value="InterPro"/>
</dbReference>
<dbReference type="PANTHER" id="PTHR15641:SF1">
    <property type="entry name" value="ELONGATOR COMPLEX PROTEIN 5"/>
    <property type="match status" value="1"/>
</dbReference>
<dbReference type="Proteomes" id="UP000274131">
    <property type="component" value="Unassembled WGS sequence"/>
</dbReference>
<dbReference type="STRING" id="51028.A0A158QAU4"/>
<dbReference type="EMBL" id="UXUI01008506">
    <property type="protein sequence ID" value="VDD91676.1"/>
    <property type="molecule type" value="Genomic_DNA"/>
</dbReference>
<dbReference type="InterPro" id="IPR019519">
    <property type="entry name" value="Elp5"/>
</dbReference>
<dbReference type="UniPathway" id="UPA00988"/>
<reference evidence="11" key="1">
    <citation type="submission" date="2016-04" db="UniProtKB">
        <authorList>
            <consortium name="WormBaseParasite"/>
        </authorList>
    </citation>
    <scope>IDENTIFICATION</scope>
</reference>
<dbReference type="Pfam" id="PF10483">
    <property type="entry name" value="Elong_Iki1"/>
    <property type="match status" value="1"/>
</dbReference>
<gene>
    <name evidence="9" type="ORF">EVEC_LOCUS6427</name>
</gene>
<keyword evidence="6" id="KW-0963">Cytoplasm</keyword>
<dbReference type="OrthoDB" id="5829461at2759"/>
<dbReference type="WBParaSite" id="EVEC_0000687901-mRNA-1">
    <property type="protein sequence ID" value="EVEC_0000687901-mRNA-1"/>
    <property type="gene ID" value="EVEC_0000687901"/>
</dbReference>
<evidence type="ECO:0000313" key="11">
    <source>
        <dbReference type="WBParaSite" id="EVEC_0000687901-mRNA-1"/>
    </source>
</evidence>
<dbReference type="GO" id="GO:0005829">
    <property type="term" value="C:cytosol"/>
    <property type="evidence" value="ECO:0007669"/>
    <property type="project" value="TreeGrafter"/>
</dbReference>
<evidence type="ECO:0000256" key="5">
    <source>
        <dbReference type="ARBA" id="ARBA00020264"/>
    </source>
</evidence>
<evidence type="ECO:0000256" key="2">
    <source>
        <dbReference type="ARBA" id="ARBA00004496"/>
    </source>
</evidence>
<comment type="similarity">
    <text evidence="4">Belongs to the ELP5 family.</text>
</comment>
<organism evidence="11">
    <name type="scientific">Enterobius vermicularis</name>
    <name type="common">Human pinworm</name>
    <dbReference type="NCBI Taxonomy" id="51028"/>
    <lineage>
        <taxon>Eukaryota</taxon>
        <taxon>Metazoa</taxon>
        <taxon>Ecdysozoa</taxon>
        <taxon>Nematoda</taxon>
        <taxon>Chromadorea</taxon>
        <taxon>Rhabditida</taxon>
        <taxon>Spirurina</taxon>
        <taxon>Oxyuridomorpha</taxon>
        <taxon>Oxyuroidea</taxon>
        <taxon>Oxyuridae</taxon>
        <taxon>Enterobius</taxon>
    </lineage>
</organism>
<evidence type="ECO:0000256" key="7">
    <source>
        <dbReference type="ARBA" id="ARBA00022694"/>
    </source>
</evidence>
<evidence type="ECO:0000256" key="4">
    <source>
        <dbReference type="ARBA" id="ARBA00009567"/>
    </source>
</evidence>
<dbReference type="AlphaFoldDB" id="A0A158QAU4"/>
<dbReference type="PANTHER" id="PTHR15641">
    <property type="entry name" value="ELONGATOR COMPLEX PROTEIN 5"/>
    <property type="match status" value="1"/>
</dbReference>
<name>A0A158QAU4_ENTVE</name>
<proteinExistence type="inferred from homology"/>
<reference evidence="9 10" key="2">
    <citation type="submission" date="2018-10" db="EMBL/GenBank/DDBJ databases">
        <authorList>
            <consortium name="Pathogen Informatics"/>
        </authorList>
    </citation>
    <scope>NUCLEOTIDE SEQUENCE [LARGE SCALE GENOMIC DNA]</scope>
</reference>
<sequence>MKLNYILCSEVSSLRGVLSREYSLRFGDSFCCDGEMLLVSLAVQAARKRLFPEVHFVLFDTNKVLFCKRYQQLENSGVIVNEAESLQDFLNTSCYHPKTLTPSAFFIDTVTGFLRDGAFDKTLSMLKRLTKKNPVVTRIYDESLPKLQQNRMKSVADMFIELVPLENGSALCRFSYYKKTGKWVVKKQTFTIDDELTINASNYREDRVFNDVADSVNDDVSWGVLESSFDLGLNLSESERKAKDSLILPHFSAQKEESLDISASGEKTVRVGGRIIYIPDEADDLDDSDPDDDLQI</sequence>
<protein>
    <recommendedName>
        <fullName evidence="5">Elongator complex protein 5</fullName>
    </recommendedName>
</protein>